<proteinExistence type="predicted"/>
<keyword evidence="1" id="KW-0812">Transmembrane</keyword>
<evidence type="ECO:0000256" key="1">
    <source>
        <dbReference type="SAM" id="Phobius"/>
    </source>
</evidence>
<keyword evidence="1" id="KW-1133">Transmembrane helix</keyword>
<gene>
    <name evidence="2" type="ORF">CANARDRAFT_122091</name>
</gene>
<protein>
    <submittedName>
        <fullName evidence="2">Uncharacterized protein</fullName>
    </submittedName>
</protein>
<name>A0A1E4ST71_9ASCO</name>
<sequence length="51" mass="6085">MKNFYNVVFFFVTTYFLVWITIYLVNLVKNYIDQPTSSCIPGSTKEEFLYS</sequence>
<reference evidence="3" key="1">
    <citation type="submission" date="2016-04" db="EMBL/GenBank/DDBJ databases">
        <title>Comparative genomics of biotechnologically important yeasts.</title>
        <authorList>
            <consortium name="DOE Joint Genome Institute"/>
            <person name="Riley R."/>
            <person name="Haridas S."/>
            <person name="Wolfe K.H."/>
            <person name="Lopes M.R."/>
            <person name="Hittinger C.T."/>
            <person name="Goker M."/>
            <person name="Salamov A."/>
            <person name="Wisecaver J."/>
            <person name="Long T.M."/>
            <person name="Aerts A.L."/>
            <person name="Barry K."/>
            <person name="Choi C."/>
            <person name="Clum A."/>
            <person name="Coughlan A.Y."/>
            <person name="Deshpande S."/>
            <person name="Douglass A.P."/>
            <person name="Hanson S.J."/>
            <person name="Klenk H.-P."/>
            <person name="Labutti K."/>
            <person name="Lapidus A."/>
            <person name="Lindquist E."/>
            <person name="Lipzen A."/>
            <person name="Meier-Kolthoff J.P."/>
            <person name="Ohm R.A."/>
            <person name="Otillar R.P."/>
            <person name="Pangilinan J."/>
            <person name="Peng Y."/>
            <person name="Rokas A."/>
            <person name="Rosa C.A."/>
            <person name="Scheuner C."/>
            <person name="Sibirny A.A."/>
            <person name="Slot J.C."/>
            <person name="Stielow J.B."/>
            <person name="Sun H."/>
            <person name="Kurtzman C.P."/>
            <person name="Blackwell M."/>
            <person name="Grigoriev I.V."/>
            <person name="Jeffries T.W."/>
        </authorList>
    </citation>
    <scope>NUCLEOTIDE SEQUENCE [LARGE SCALE GENOMIC DNA]</scope>
    <source>
        <strain evidence="3">NRRL YB-2248</strain>
    </source>
</reference>
<keyword evidence="1" id="KW-0472">Membrane</keyword>
<organism evidence="2 3">
    <name type="scientific">[Candida] arabinofermentans NRRL YB-2248</name>
    <dbReference type="NCBI Taxonomy" id="983967"/>
    <lineage>
        <taxon>Eukaryota</taxon>
        <taxon>Fungi</taxon>
        <taxon>Dikarya</taxon>
        <taxon>Ascomycota</taxon>
        <taxon>Saccharomycotina</taxon>
        <taxon>Pichiomycetes</taxon>
        <taxon>Pichiales</taxon>
        <taxon>Pichiaceae</taxon>
        <taxon>Ogataea</taxon>
        <taxon>Ogataea/Candida clade</taxon>
    </lineage>
</organism>
<keyword evidence="3" id="KW-1185">Reference proteome</keyword>
<dbReference type="AlphaFoldDB" id="A0A1E4ST71"/>
<evidence type="ECO:0000313" key="3">
    <source>
        <dbReference type="Proteomes" id="UP000094801"/>
    </source>
</evidence>
<evidence type="ECO:0000313" key="2">
    <source>
        <dbReference type="EMBL" id="ODV82699.1"/>
    </source>
</evidence>
<feature type="transmembrane region" description="Helical" evidence="1">
    <location>
        <begin position="7"/>
        <end position="25"/>
    </location>
</feature>
<dbReference type="Proteomes" id="UP000094801">
    <property type="component" value="Unassembled WGS sequence"/>
</dbReference>
<dbReference type="EMBL" id="KV453876">
    <property type="protein sequence ID" value="ODV82699.1"/>
    <property type="molecule type" value="Genomic_DNA"/>
</dbReference>
<accession>A0A1E4ST71</accession>